<dbReference type="Proteomes" id="UP000029085">
    <property type="component" value="Unassembled WGS sequence"/>
</dbReference>
<name>A0A087MLH2_9GAMM</name>
<dbReference type="EMBL" id="AVCJ01000001">
    <property type="protein sequence ID" value="KFL37725.1"/>
    <property type="molecule type" value="Genomic_DNA"/>
</dbReference>
<protein>
    <recommendedName>
        <fullName evidence="2">VWFA domain-containing protein</fullName>
    </recommendedName>
</protein>
<dbReference type="AlphaFoldDB" id="A0A087MLH2"/>
<sequence length="636" mass="66507">MRSLLLPLLLLTSAATQATELKAPDQANLDSKVMVEVVGEVDARAFVSIVAPDAAEGSYDSYEYTSQPRLQIRTPDSAGDYEVRLLDAQSPYPTLARRPIRIVQPGASLKAPDEQPIGTAFSIDWTGPSQNREYITLVPADAADGNYDGYAYAEGDGKGTVTLTTPTTPGDYELRFMTGHKNKVLARRPLRVGDSEASVTAPATVAMGASFEAGWTGPDNARNFLTVVAPDAATGAYDHFAYTSAPSVTLVAPETPGDFEVRLVSADSTRVLARKPISVQAAQASVQAPANVEAGSTFEVTWTGPGNELDYVAVTEPGKPEKYLEYTYTRRGNPLDLRAPRTPGDYELHYLTGRTDQTLASQPLRVTPAAKPGTLRVVSSPSAGAAGAGAGGGAQGADAVELILDASGSMLQRLGNERRIDIARKALASLVQDQLADGTRVALRVFGHRKPDACDTELLSPLAPLDRAALAAAVRGIEAKNLAKTPIGASLEAVADDLAGVEGRAVVVLVTDGEETCGGDPAAAIAKLKAAGFQVSLNIVGFAIDEFALEQQFREWARLGNGAYFAATDAAGLASGISQATQPAVYTVLRGNEAVASGVVGGQALQLAPGQYTLRIGTRELPATVASGEETIVSPD</sequence>
<comment type="caution">
    <text evidence="3">The sequence shown here is derived from an EMBL/GenBank/DDBJ whole genome shotgun (WGS) entry which is preliminary data.</text>
</comment>
<feature type="chain" id="PRO_5001826459" description="VWFA domain-containing protein" evidence="1">
    <location>
        <begin position="19"/>
        <end position="636"/>
    </location>
</feature>
<dbReference type="InterPro" id="IPR036465">
    <property type="entry name" value="vWFA_dom_sf"/>
</dbReference>
<dbReference type="SMART" id="SM00327">
    <property type="entry name" value="VWA"/>
    <property type="match status" value="1"/>
</dbReference>
<reference evidence="3 4" key="2">
    <citation type="journal article" date="2015" name="Stand. Genomic Sci.">
        <title>High quality draft genomic sequence of Arenimonas donghaensis DSM 18148(T).</title>
        <authorList>
            <person name="Chen F."/>
            <person name="Wang H."/>
            <person name="Cao Y."/>
            <person name="Li X."/>
            <person name="Wang G."/>
        </authorList>
    </citation>
    <scope>NUCLEOTIDE SEQUENCE [LARGE SCALE GENOMIC DNA]</scope>
    <source>
        <strain evidence="3 4">HO3-R19</strain>
    </source>
</reference>
<dbReference type="Gene3D" id="3.40.50.410">
    <property type="entry name" value="von Willebrand factor, type A domain"/>
    <property type="match status" value="1"/>
</dbReference>
<proteinExistence type="predicted"/>
<dbReference type="PROSITE" id="PS50234">
    <property type="entry name" value="VWFA"/>
    <property type="match status" value="1"/>
</dbReference>
<gene>
    <name evidence="3" type="ORF">N788_00720</name>
</gene>
<dbReference type="InterPro" id="IPR002035">
    <property type="entry name" value="VWF_A"/>
</dbReference>
<dbReference type="PATRIC" id="fig|1121014.3.peg.137"/>
<dbReference type="Pfam" id="PF00092">
    <property type="entry name" value="VWA"/>
    <property type="match status" value="1"/>
</dbReference>
<dbReference type="SUPFAM" id="SSF53300">
    <property type="entry name" value="vWA-like"/>
    <property type="match status" value="1"/>
</dbReference>
<feature type="signal peptide" evidence="1">
    <location>
        <begin position="1"/>
        <end position="18"/>
    </location>
</feature>
<evidence type="ECO:0000256" key="1">
    <source>
        <dbReference type="SAM" id="SignalP"/>
    </source>
</evidence>
<organism evidence="3 4">
    <name type="scientific">Arenimonas donghaensis DSM 18148 = HO3-R19</name>
    <dbReference type="NCBI Taxonomy" id="1121014"/>
    <lineage>
        <taxon>Bacteria</taxon>
        <taxon>Pseudomonadati</taxon>
        <taxon>Pseudomonadota</taxon>
        <taxon>Gammaproteobacteria</taxon>
        <taxon>Lysobacterales</taxon>
        <taxon>Lysobacteraceae</taxon>
        <taxon>Arenimonas</taxon>
    </lineage>
</organism>
<evidence type="ECO:0000313" key="3">
    <source>
        <dbReference type="EMBL" id="KFL37725.1"/>
    </source>
</evidence>
<dbReference type="RefSeq" id="WP_051924200.1">
    <property type="nucleotide sequence ID" value="NZ_AVCJ01000001.1"/>
</dbReference>
<dbReference type="STRING" id="1121014.N788_00720"/>
<feature type="domain" description="VWFA" evidence="2">
    <location>
        <begin position="399"/>
        <end position="581"/>
    </location>
</feature>
<evidence type="ECO:0000313" key="4">
    <source>
        <dbReference type="Proteomes" id="UP000029085"/>
    </source>
</evidence>
<evidence type="ECO:0000259" key="2">
    <source>
        <dbReference type="PROSITE" id="PS50234"/>
    </source>
</evidence>
<accession>A0A087MLH2</accession>
<keyword evidence="4" id="KW-1185">Reference proteome</keyword>
<dbReference type="OrthoDB" id="5619888at2"/>
<keyword evidence="1" id="KW-0732">Signal</keyword>
<reference evidence="4" key="1">
    <citation type="submission" date="2013-08" db="EMBL/GenBank/DDBJ databases">
        <title>Genome sequencing of Arenimonas donghaensis.</title>
        <authorList>
            <person name="Chen F."/>
            <person name="Wang G."/>
        </authorList>
    </citation>
    <scope>NUCLEOTIDE SEQUENCE [LARGE SCALE GENOMIC DNA]</scope>
    <source>
        <strain evidence="4">HO3-R19</strain>
    </source>
</reference>